<dbReference type="RefSeq" id="XP_040940674.1">
    <property type="nucleotide sequence ID" value="XM_041084740.1"/>
</dbReference>
<evidence type="ECO:0000313" key="8">
    <source>
        <dbReference type="Proteomes" id="UP000818029"/>
    </source>
</evidence>
<evidence type="ECO:0000256" key="6">
    <source>
        <dbReference type="PROSITE-ProRule" id="PRU00175"/>
    </source>
</evidence>
<evidence type="ECO:0000259" key="7">
    <source>
        <dbReference type="PROSITE" id="PS50089"/>
    </source>
</evidence>
<organism evidence="8 9">
    <name type="scientific">Gossypium hirsutum</name>
    <name type="common">Upland cotton</name>
    <name type="synonym">Gossypium mexicanum</name>
    <dbReference type="NCBI Taxonomy" id="3635"/>
    <lineage>
        <taxon>Eukaryota</taxon>
        <taxon>Viridiplantae</taxon>
        <taxon>Streptophyta</taxon>
        <taxon>Embryophyta</taxon>
        <taxon>Tracheophyta</taxon>
        <taxon>Spermatophyta</taxon>
        <taxon>Magnoliopsida</taxon>
        <taxon>eudicotyledons</taxon>
        <taxon>Gunneridae</taxon>
        <taxon>Pentapetalae</taxon>
        <taxon>rosids</taxon>
        <taxon>malvids</taxon>
        <taxon>Malvales</taxon>
        <taxon>Malvaceae</taxon>
        <taxon>Malvoideae</taxon>
        <taxon>Gossypium</taxon>
    </lineage>
</organism>
<dbReference type="InterPro" id="IPR001841">
    <property type="entry name" value="Znf_RING"/>
</dbReference>
<feature type="domain" description="RING-type" evidence="7">
    <location>
        <begin position="161"/>
        <end position="202"/>
    </location>
</feature>
<dbReference type="EC" id="2.3.2.27" evidence="2"/>
<name>A0ABM2ZDB7_GOSHI</name>
<dbReference type="SUPFAM" id="SSF57850">
    <property type="entry name" value="RING/U-box"/>
    <property type="match status" value="1"/>
</dbReference>
<keyword evidence="4 6" id="KW-0863">Zinc-finger</keyword>
<dbReference type="PANTHER" id="PTHR15710">
    <property type="entry name" value="E3 UBIQUITIN-PROTEIN LIGASE PRAJA"/>
    <property type="match status" value="1"/>
</dbReference>
<keyword evidence="8" id="KW-1185">Reference proteome</keyword>
<evidence type="ECO:0000256" key="3">
    <source>
        <dbReference type="ARBA" id="ARBA00022723"/>
    </source>
</evidence>
<dbReference type="Pfam" id="PF13639">
    <property type="entry name" value="zf-RING_2"/>
    <property type="match status" value="1"/>
</dbReference>
<protein>
    <recommendedName>
        <fullName evidence="2">RING-type E3 ubiquitin transferase</fullName>
        <ecNumber evidence="2">2.3.2.27</ecNumber>
    </recommendedName>
</protein>
<evidence type="ECO:0000256" key="4">
    <source>
        <dbReference type="ARBA" id="ARBA00022771"/>
    </source>
</evidence>
<evidence type="ECO:0000256" key="2">
    <source>
        <dbReference type="ARBA" id="ARBA00012483"/>
    </source>
</evidence>
<comment type="catalytic activity">
    <reaction evidence="1">
        <text>S-ubiquitinyl-[E2 ubiquitin-conjugating enzyme]-L-cysteine + [acceptor protein]-L-lysine = [E2 ubiquitin-conjugating enzyme]-L-cysteine + N(6)-ubiquitinyl-[acceptor protein]-L-lysine.</text>
        <dbReference type="EC" id="2.3.2.27"/>
    </reaction>
</comment>
<dbReference type="SMART" id="SM00184">
    <property type="entry name" value="RING"/>
    <property type="match status" value="1"/>
</dbReference>
<evidence type="ECO:0000256" key="1">
    <source>
        <dbReference type="ARBA" id="ARBA00000900"/>
    </source>
</evidence>
<gene>
    <name evidence="9" type="primary">LOC107894621</name>
</gene>
<accession>A0ABM2ZDB7</accession>
<dbReference type="Gene3D" id="3.30.40.10">
    <property type="entry name" value="Zinc/RING finger domain, C3HC4 (zinc finger)"/>
    <property type="match status" value="1"/>
</dbReference>
<evidence type="ECO:0000256" key="5">
    <source>
        <dbReference type="ARBA" id="ARBA00022833"/>
    </source>
</evidence>
<evidence type="ECO:0000313" key="9">
    <source>
        <dbReference type="RefSeq" id="XP_040940674.1"/>
    </source>
</evidence>
<dbReference type="Proteomes" id="UP000818029">
    <property type="component" value="Chromosome A13"/>
</dbReference>
<reference evidence="9" key="2">
    <citation type="submission" date="2025-08" db="UniProtKB">
        <authorList>
            <consortium name="RefSeq"/>
        </authorList>
    </citation>
    <scope>IDENTIFICATION</scope>
</reference>
<keyword evidence="3" id="KW-0479">Metal-binding</keyword>
<dbReference type="PROSITE" id="PS50089">
    <property type="entry name" value="ZF_RING_2"/>
    <property type="match status" value="1"/>
</dbReference>
<dbReference type="PANTHER" id="PTHR15710:SF59">
    <property type="entry name" value="E3 UBIQUITIN-PROTEIN LIGASE SDIR1-LIKE"/>
    <property type="match status" value="1"/>
</dbReference>
<dbReference type="GeneID" id="107894621"/>
<reference evidence="8" key="1">
    <citation type="journal article" date="2020" name="Nat. Genet.">
        <title>Genomic diversifications of five Gossypium allopolyploid species and their impact on cotton improvement.</title>
        <authorList>
            <person name="Chen Z.J."/>
            <person name="Sreedasyam A."/>
            <person name="Ando A."/>
            <person name="Song Q."/>
            <person name="De Santiago L.M."/>
            <person name="Hulse-Kemp A.M."/>
            <person name="Ding M."/>
            <person name="Ye W."/>
            <person name="Kirkbride R.C."/>
            <person name="Jenkins J."/>
            <person name="Plott C."/>
            <person name="Lovell J."/>
            <person name="Lin Y.M."/>
            <person name="Vaughn R."/>
            <person name="Liu B."/>
            <person name="Simpson S."/>
            <person name="Scheffler B.E."/>
            <person name="Wen L."/>
            <person name="Saski C.A."/>
            <person name="Grover C.E."/>
            <person name="Hu G."/>
            <person name="Conover J.L."/>
            <person name="Carlson J.W."/>
            <person name="Shu S."/>
            <person name="Boston L.B."/>
            <person name="Williams M."/>
            <person name="Peterson D.G."/>
            <person name="McGee K."/>
            <person name="Jones D.C."/>
            <person name="Wendel J.F."/>
            <person name="Stelly D.M."/>
            <person name="Grimwood J."/>
            <person name="Schmutz J."/>
        </authorList>
    </citation>
    <scope>NUCLEOTIDE SEQUENCE [LARGE SCALE GENOMIC DNA]</scope>
    <source>
        <strain evidence="8">cv. TM-1</strain>
    </source>
</reference>
<dbReference type="InterPro" id="IPR013083">
    <property type="entry name" value="Znf_RING/FYVE/PHD"/>
</dbReference>
<sequence length="208" mass="23652">MEHAKRGRDKVPKSNMGSSILPLPKSGWIKLNVDGAMDSSMGCELLSWQWSVEIKHVPREANQVVDFVAKHFNQRPYELQMLEGPVAGSWKLPMEDLELAECLTQASIVEHYNDGILMGRALAESEPEFQNSNYGMIPAKESLFKEMLKTVRIEAGDEEDCMICLEELEVGFDASRMPCSHTFHGDCIEKWLRQSHYCPICRFEMPAN</sequence>
<proteinExistence type="predicted"/>
<keyword evidence="5" id="KW-0862">Zinc</keyword>